<organism evidence="5 6">
    <name type="scientific">Kitasatospora indigofera</name>
    <dbReference type="NCBI Taxonomy" id="67307"/>
    <lineage>
        <taxon>Bacteria</taxon>
        <taxon>Bacillati</taxon>
        <taxon>Actinomycetota</taxon>
        <taxon>Actinomycetes</taxon>
        <taxon>Kitasatosporales</taxon>
        <taxon>Streptomycetaceae</taxon>
        <taxon>Kitasatospora</taxon>
    </lineage>
</organism>
<dbReference type="Pfam" id="PF00931">
    <property type="entry name" value="NB-ARC"/>
    <property type="match status" value="1"/>
</dbReference>
<name>A0A919G0D4_9ACTN</name>
<evidence type="ECO:0000259" key="4">
    <source>
        <dbReference type="Pfam" id="PF25000"/>
    </source>
</evidence>
<dbReference type="Pfam" id="PF13424">
    <property type="entry name" value="TPR_12"/>
    <property type="match status" value="3"/>
</dbReference>
<dbReference type="SUPFAM" id="SSF52540">
    <property type="entry name" value="P-loop containing nucleoside triphosphate hydrolases"/>
    <property type="match status" value="2"/>
</dbReference>
<dbReference type="EMBL" id="BNBO01000027">
    <property type="protein sequence ID" value="GHH75788.1"/>
    <property type="molecule type" value="Genomic_DNA"/>
</dbReference>
<sequence length="1329" mass="147458">MSESRTRNLRVAGREAARAPKPQAEEDRNGRIVTFYSYKGGTGRTMALANTAWILAANGFRVLTVDWDLEAPGLAKFFHPFIDQAVLAGTTGMMDLIAEYREEALRPVEHAPDWHLDFARVHPHALSLAWPLFPSGGSLDFLSAGQFNRDYSDAVGRLDWDIFYDRFDGGQFFDALRADMRKRYDYVLIDSRTGLSDIAEICTVQMPDDLVVCFTLSDQSIDGASRIAQHIHDRYRDRGIRILPVPMRIDEGEKEKADAGRALARIRFDGLPAGLGGDELAHYWGSVEIPYRPFYAYEEILATFGDQGGSPTSMLAACERLTGMLTEGRVSSLPPVDEEIRLRYVDAFTRRRPSVPADLYLSYVPEDRMWADWIESVLSRAGFRVLPRDLSAGSDPRHETERGIDAAYRTVAVLSPAYLRSPQARALWESVVSSDPSGTRRQLVPVRVGDVRLTAPFSNRNPVDLVGRDEAQSVQTLLRALGRGEIPLEEASGTGPRFPGSKPQVWDVPPRNPSFTGRATVLEQLRNQLRGGMAAVLPTPQTLYGLGGVGKTQVALEYAHRFMSDYDLVWWIDAEQTELVAPALAELARRLGLRVGDSVTEAAEAAREALRRGTPTSRWLLIFDNADEPSEIRRFFPGGSGHILVTSRNQAWSGHAEALEVDVFTRGESIEHLCRRARGLSRTDADRVADAVGDLPLAVEVAAAWLDTTGTPVDTYVSQLHAEAARALAVARPTDYPTPVGATWNVSIARLRVQSPAAVRLLQLCAFFAPEPISMNLFYSDQMIRALVKYDEDLNDKFMLGKVIQAIGRYALAKVDAGSNSFQVHRLVQAVIRSEMSEDDQEIAVHEVHRILTGARPVLGDTDDPANWPAFDEIWPHLSPSKAHNCDESDTRQLLIDRVRYLWKRGELERARDLGHALDEAWTGKLGEDDRQTLLLRFQLANVLRSQGSYAEALALDESTLARQRRLLGEHHPYTLMTAGSLGADRRALGLFQSALDMDREILEQFRELFGDEHPRTLSMANNLAIDYRLVGDSEAARDLDQETLDRRTSVLGPKHPYTLSTKSALARDLRELGDYKGSAELAREVMNDLMDVLEPDLPENLRNAKSLAVSLRKAGNLAEARRITKETYERYLERYGADAPDALACALNLAADYSASGDKEAARDLAVTVYDGHRRLFGPEHPFTLACANNLGIYLRGSGDVQAAIARGRDTVEALHRTVGAEHPFTLSAMINLANAYGDDGQYDLAEGLERTAHTGLCNRYSSRHPDAVACEANLAVTLRGAGRHTQAAELRARAVAELIRQLGEEHPNTVSARGWKRINRDLEPQPV</sequence>
<dbReference type="InterPro" id="IPR000157">
    <property type="entry name" value="TIR_dom"/>
</dbReference>
<dbReference type="GO" id="GO:0007165">
    <property type="term" value="P:signal transduction"/>
    <property type="evidence" value="ECO:0007669"/>
    <property type="project" value="InterPro"/>
</dbReference>
<evidence type="ECO:0000256" key="1">
    <source>
        <dbReference type="SAM" id="MobiDB-lite"/>
    </source>
</evidence>
<accession>A0A919G0D4</accession>
<dbReference type="InterPro" id="IPR011990">
    <property type="entry name" value="TPR-like_helical_dom_sf"/>
</dbReference>
<dbReference type="Pfam" id="PF13676">
    <property type="entry name" value="TIR_2"/>
    <property type="match status" value="1"/>
</dbReference>
<feature type="region of interest" description="Disordered" evidence="1">
    <location>
        <begin position="1"/>
        <end position="25"/>
    </location>
</feature>
<dbReference type="RefSeq" id="WP_190212742.1">
    <property type="nucleotide sequence ID" value="NZ_BNBO01000027.1"/>
</dbReference>
<evidence type="ECO:0000313" key="5">
    <source>
        <dbReference type="EMBL" id="GHH75788.1"/>
    </source>
</evidence>
<reference evidence="5" key="2">
    <citation type="submission" date="2020-09" db="EMBL/GenBank/DDBJ databases">
        <authorList>
            <person name="Sun Q."/>
            <person name="Ohkuma M."/>
        </authorList>
    </citation>
    <scope>NUCLEOTIDE SEQUENCE</scope>
    <source>
        <strain evidence="5">JCM 4646</strain>
    </source>
</reference>
<feature type="domain" description="TIR" evidence="3">
    <location>
        <begin position="360"/>
        <end position="478"/>
    </location>
</feature>
<feature type="domain" description="NB-ARC" evidence="2">
    <location>
        <begin position="542"/>
        <end position="671"/>
    </location>
</feature>
<dbReference type="InterPro" id="IPR035897">
    <property type="entry name" value="Toll_tir_struct_dom_sf"/>
</dbReference>
<dbReference type="SUPFAM" id="SSF48452">
    <property type="entry name" value="TPR-like"/>
    <property type="match status" value="3"/>
</dbReference>
<dbReference type="Gene3D" id="3.40.50.10140">
    <property type="entry name" value="Toll/interleukin-1 receptor homology (TIR) domain"/>
    <property type="match status" value="1"/>
</dbReference>
<evidence type="ECO:0008006" key="7">
    <source>
        <dbReference type="Google" id="ProtNLM"/>
    </source>
</evidence>
<keyword evidence="6" id="KW-1185">Reference proteome</keyword>
<dbReference type="InterPro" id="IPR056681">
    <property type="entry name" value="DUF7779"/>
</dbReference>
<reference evidence="5" key="1">
    <citation type="journal article" date="2014" name="Int. J. Syst. Evol. Microbiol.">
        <title>Complete genome sequence of Corynebacterium casei LMG S-19264T (=DSM 44701T), isolated from a smear-ripened cheese.</title>
        <authorList>
            <consortium name="US DOE Joint Genome Institute (JGI-PGF)"/>
            <person name="Walter F."/>
            <person name="Albersmeier A."/>
            <person name="Kalinowski J."/>
            <person name="Ruckert C."/>
        </authorList>
    </citation>
    <scope>NUCLEOTIDE SEQUENCE</scope>
    <source>
        <strain evidence="5">JCM 4646</strain>
    </source>
</reference>
<dbReference type="NCBIfam" id="NF040586">
    <property type="entry name" value="FxSxx_TPR"/>
    <property type="match status" value="1"/>
</dbReference>
<dbReference type="PANTHER" id="PTHR46082:SF6">
    <property type="entry name" value="AAA+ ATPASE DOMAIN-CONTAINING PROTEIN-RELATED"/>
    <property type="match status" value="1"/>
</dbReference>
<dbReference type="SUPFAM" id="SSF52200">
    <property type="entry name" value="Toll/Interleukin receptor TIR domain"/>
    <property type="match status" value="1"/>
</dbReference>
<protein>
    <recommendedName>
        <fullName evidence="7">ATP/GTP-binding protein</fullName>
    </recommendedName>
</protein>
<dbReference type="InterPro" id="IPR053137">
    <property type="entry name" value="NLR-like"/>
</dbReference>
<dbReference type="PANTHER" id="PTHR46082">
    <property type="entry name" value="ATP/GTP-BINDING PROTEIN-RELATED"/>
    <property type="match status" value="1"/>
</dbReference>
<gene>
    <name evidence="5" type="ORF">GCM10018781_45510</name>
</gene>
<evidence type="ECO:0000259" key="2">
    <source>
        <dbReference type="Pfam" id="PF00931"/>
    </source>
</evidence>
<dbReference type="Gene3D" id="1.25.40.10">
    <property type="entry name" value="Tetratricopeptide repeat domain"/>
    <property type="match status" value="2"/>
</dbReference>
<feature type="domain" description="DUF7779" evidence="4">
    <location>
        <begin position="754"/>
        <end position="840"/>
    </location>
</feature>
<dbReference type="Gene3D" id="3.40.50.300">
    <property type="entry name" value="P-loop containing nucleotide triphosphate hydrolases"/>
    <property type="match status" value="2"/>
</dbReference>
<dbReference type="Pfam" id="PF13374">
    <property type="entry name" value="TPR_10"/>
    <property type="match status" value="2"/>
</dbReference>
<dbReference type="Proteomes" id="UP000617734">
    <property type="component" value="Unassembled WGS sequence"/>
</dbReference>
<dbReference type="InterPro" id="IPR002182">
    <property type="entry name" value="NB-ARC"/>
</dbReference>
<dbReference type="NCBIfam" id="NF047398">
    <property type="entry name" value="AAA_KGGVGR"/>
    <property type="match status" value="1"/>
</dbReference>
<feature type="region of interest" description="Disordered" evidence="1">
    <location>
        <begin position="488"/>
        <end position="512"/>
    </location>
</feature>
<comment type="caution">
    <text evidence="5">The sequence shown here is derived from an EMBL/GenBank/DDBJ whole genome shotgun (WGS) entry which is preliminary data.</text>
</comment>
<proteinExistence type="predicted"/>
<dbReference type="GO" id="GO:0043531">
    <property type="term" value="F:ADP binding"/>
    <property type="evidence" value="ECO:0007669"/>
    <property type="project" value="InterPro"/>
</dbReference>
<dbReference type="GeneID" id="95354935"/>
<evidence type="ECO:0000259" key="3">
    <source>
        <dbReference type="Pfam" id="PF13676"/>
    </source>
</evidence>
<dbReference type="InterPro" id="IPR027417">
    <property type="entry name" value="P-loop_NTPase"/>
</dbReference>
<evidence type="ECO:0000313" key="6">
    <source>
        <dbReference type="Proteomes" id="UP000617734"/>
    </source>
</evidence>
<dbReference type="Pfam" id="PF25000">
    <property type="entry name" value="DUF7779"/>
    <property type="match status" value="1"/>
</dbReference>